<accession>A0A8S5U628</accession>
<name>A0A8S5U628_9CAUD</name>
<sequence length="139" mass="16157">MSEELTLLPCPLCQATAHVEYHNGYLRVICEGEPGCPFRMGGKRFVFTDECYDWWNNLPRALTWTTEPPKVPGLYWTRKMKGDPPIIFTIYERNTPKGRVRIEARIFFSSVTSRTYRGEKPEHLGLEWAGPIPEPREPK</sequence>
<proteinExistence type="predicted"/>
<evidence type="ECO:0000313" key="1">
    <source>
        <dbReference type="EMBL" id="DAF89907.1"/>
    </source>
</evidence>
<reference evidence="1" key="1">
    <citation type="journal article" date="2021" name="Proc. Natl. Acad. Sci. U.S.A.">
        <title>A Catalog of Tens of Thousands of Viruses from Human Metagenomes Reveals Hidden Associations with Chronic Diseases.</title>
        <authorList>
            <person name="Tisza M.J."/>
            <person name="Buck C.B."/>
        </authorList>
    </citation>
    <scope>NUCLEOTIDE SEQUENCE</scope>
    <source>
        <strain evidence="1">CtwHj1</strain>
    </source>
</reference>
<protein>
    <submittedName>
        <fullName evidence="1">Restriction alleviation protein</fullName>
    </submittedName>
</protein>
<dbReference type="EMBL" id="BK016018">
    <property type="protein sequence ID" value="DAF89907.1"/>
    <property type="molecule type" value="Genomic_DNA"/>
</dbReference>
<organism evidence="1">
    <name type="scientific">Siphoviridae sp. ctwHj1</name>
    <dbReference type="NCBI Taxonomy" id="2825727"/>
    <lineage>
        <taxon>Viruses</taxon>
        <taxon>Duplodnaviria</taxon>
        <taxon>Heunggongvirae</taxon>
        <taxon>Uroviricota</taxon>
        <taxon>Caudoviricetes</taxon>
    </lineage>
</organism>